<dbReference type="AlphaFoldDB" id="A0A0C9ZLW4"/>
<dbReference type="Proteomes" id="UP000054018">
    <property type="component" value="Unassembled WGS sequence"/>
</dbReference>
<feature type="compositionally biased region" description="Basic residues" evidence="1">
    <location>
        <begin position="41"/>
        <end position="51"/>
    </location>
</feature>
<gene>
    <name evidence="2" type="ORF">PISMIDRAFT_682058</name>
</gene>
<sequence>MASIRSSSGGEPGNTRSPNNGTSKRYSTVGPADTGNESHRGVRPSRRRHTARQLSSLYQCMALISHPCRSPHGRPRCTAPSSLVGGIEGGWPTLRARAY</sequence>
<evidence type="ECO:0000313" key="3">
    <source>
        <dbReference type="Proteomes" id="UP000054018"/>
    </source>
</evidence>
<keyword evidence="3" id="KW-1185">Reference proteome</keyword>
<proteinExistence type="predicted"/>
<reference evidence="3" key="2">
    <citation type="submission" date="2015-01" db="EMBL/GenBank/DDBJ databases">
        <title>Evolutionary Origins and Diversification of the Mycorrhizal Mutualists.</title>
        <authorList>
            <consortium name="DOE Joint Genome Institute"/>
            <consortium name="Mycorrhizal Genomics Consortium"/>
            <person name="Kohler A."/>
            <person name="Kuo A."/>
            <person name="Nagy L.G."/>
            <person name="Floudas D."/>
            <person name="Copeland A."/>
            <person name="Barry K.W."/>
            <person name="Cichocki N."/>
            <person name="Veneault-Fourrey C."/>
            <person name="LaButti K."/>
            <person name="Lindquist E.A."/>
            <person name="Lipzen A."/>
            <person name="Lundell T."/>
            <person name="Morin E."/>
            <person name="Murat C."/>
            <person name="Riley R."/>
            <person name="Ohm R."/>
            <person name="Sun H."/>
            <person name="Tunlid A."/>
            <person name="Henrissat B."/>
            <person name="Grigoriev I.V."/>
            <person name="Hibbett D.S."/>
            <person name="Martin F."/>
        </authorList>
    </citation>
    <scope>NUCLEOTIDE SEQUENCE [LARGE SCALE GENOMIC DNA]</scope>
    <source>
        <strain evidence="3">441</strain>
    </source>
</reference>
<feature type="compositionally biased region" description="Polar residues" evidence="1">
    <location>
        <begin position="1"/>
        <end position="26"/>
    </location>
</feature>
<accession>A0A0C9ZLW4</accession>
<protein>
    <submittedName>
        <fullName evidence="2">Uncharacterized protein</fullName>
    </submittedName>
</protein>
<evidence type="ECO:0000256" key="1">
    <source>
        <dbReference type="SAM" id="MobiDB-lite"/>
    </source>
</evidence>
<evidence type="ECO:0000313" key="2">
    <source>
        <dbReference type="EMBL" id="KIK20848.1"/>
    </source>
</evidence>
<dbReference type="EMBL" id="KN833759">
    <property type="protein sequence ID" value="KIK20848.1"/>
    <property type="molecule type" value="Genomic_DNA"/>
</dbReference>
<reference evidence="2 3" key="1">
    <citation type="submission" date="2014-04" db="EMBL/GenBank/DDBJ databases">
        <authorList>
            <consortium name="DOE Joint Genome Institute"/>
            <person name="Kuo A."/>
            <person name="Kohler A."/>
            <person name="Costa M.D."/>
            <person name="Nagy L.G."/>
            <person name="Floudas D."/>
            <person name="Copeland A."/>
            <person name="Barry K.W."/>
            <person name="Cichocki N."/>
            <person name="Veneault-Fourrey C."/>
            <person name="LaButti K."/>
            <person name="Lindquist E.A."/>
            <person name="Lipzen A."/>
            <person name="Lundell T."/>
            <person name="Morin E."/>
            <person name="Murat C."/>
            <person name="Sun H."/>
            <person name="Tunlid A."/>
            <person name="Henrissat B."/>
            <person name="Grigoriev I.V."/>
            <person name="Hibbett D.S."/>
            <person name="Martin F."/>
            <person name="Nordberg H.P."/>
            <person name="Cantor M.N."/>
            <person name="Hua S.X."/>
        </authorList>
    </citation>
    <scope>NUCLEOTIDE SEQUENCE [LARGE SCALE GENOMIC DNA]</scope>
    <source>
        <strain evidence="2 3">441</strain>
    </source>
</reference>
<dbReference type="HOGENOM" id="CLU_2321260_0_0_1"/>
<feature type="region of interest" description="Disordered" evidence="1">
    <location>
        <begin position="1"/>
        <end position="52"/>
    </location>
</feature>
<organism evidence="2 3">
    <name type="scientific">Pisolithus microcarpus 441</name>
    <dbReference type="NCBI Taxonomy" id="765257"/>
    <lineage>
        <taxon>Eukaryota</taxon>
        <taxon>Fungi</taxon>
        <taxon>Dikarya</taxon>
        <taxon>Basidiomycota</taxon>
        <taxon>Agaricomycotina</taxon>
        <taxon>Agaricomycetes</taxon>
        <taxon>Agaricomycetidae</taxon>
        <taxon>Boletales</taxon>
        <taxon>Sclerodermatineae</taxon>
        <taxon>Pisolithaceae</taxon>
        <taxon>Pisolithus</taxon>
    </lineage>
</organism>
<name>A0A0C9ZLW4_9AGAM</name>